<gene>
    <name evidence="4" type="ORF">NHX12_033691</name>
</gene>
<feature type="compositionally biased region" description="Basic and acidic residues" evidence="1">
    <location>
        <begin position="702"/>
        <end position="726"/>
    </location>
</feature>
<feature type="domain" description="TMEM131L fourth Ig-like" evidence="2">
    <location>
        <begin position="275"/>
        <end position="401"/>
    </location>
</feature>
<name>A0A9Q0E6G5_9TELE</name>
<reference evidence="4" key="1">
    <citation type="submission" date="2022-07" db="EMBL/GenBank/DDBJ databases">
        <title>Chromosome-level genome of Muraenolepis orangiensis.</title>
        <authorList>
            <person name="Kim J."/>
        </authorList>
    </citation>
    <scope>NUCLEOTIDE SEQUENCE</scope>
    <source>
        <strain evidence="4">KU_S4_2022</strain>
        <tissue evidence="4">Muscle</tissue>
    </source>
</reference>
<keyword evidence="5" id="KW-1185">Reference proteome</keyword>
<feature type="region of interest" description="Disordered" evidence="1">
    <location>
        <begin position="1137"/>
        <end position="1199"/>
    </location>
</feature>
<dbReference type="Pfam" id="PF24501">
    <property type="entry name" value="Ig_TMEM131L_5"/>
    <property type="match status" value="1"/>
</dbReference>
<sequence length="1199" mass="131243">MRRKYFRKLLVLPPSLQESFLDFGVQSSTVTSSITLVVVNSNPIELEIRSWLVPGDSLSLDLLKADQGNQSVARGCVQELQNASASHQRTVILASGYYAAFRVTLNATGLKGPYERAVHITTDYEILTIPVKALIAVGTLSSCPEHLTLPPSFPDQRFSHRRLRHAHTLEPRRSTKVANIYFDAGVHCGNDCYVGLPFVHVGESRPGGPVLQEDIWDEDVDLLQMLLGRWNDLVEHSGHEVKAVFEVNSDLQQNVRSEVTARLTWPSLLNSSQRLMFPLTNANSSSDKEVVLENPADVPVFVQLVPLTLFPSPSVLSGKLADRLPWANLSNINLDTKTLEFHVHGHPGPSKPSVYKLLLQPGERKSFNVRFTPSSNHSVWSLLIVRNNLTVMDVVLLEGRGVLEHLKVGGNTPGQEGYLRFKVTEALLKHCTDQTSVRPPALSLRRTFKVENTGVLPVHVTSAQIDGHPCAGYGFAVLDCQDFVVPPNSSRDLVIMFTPDFSMSRVIRELSLVTRGGSEFTFVLNASLPHHMLWACGETLPRPAGEWDFCLLVSLIMSSLLLLVGVTAYLEAHIRWETFRMHLLLDECSPQETGPLDLGEAHSHTPGFYGSEGGASRVGGRHGNGRVFLNVGGPDKKSRTGSLCGVALGLNGSTSGSAQQANRKPRSGRQQPIAGPGPELKDASSTTTDTSNMDTSTSDLEASIREEPVRKKERTVSFENREEKTSDLPFGTTKPDNQSDTGTPRRDSQSGTGTIRRDSQSGTGINRRDSQSNTGTTRRDIQSGTGTNRRDSQSGIGTTRRDSQSDTGTTRRDSQSGTGTIRRDSQSETGTTRRDNQSGKETTGIENQSDTGTTRRDSQSDTGTIRRDSQSDRGTTRRASQSDTGTTRRDSIPKANASLTNRHLDYSSPVPDLDYSSPVPDLDYQSNLLPELDHRPDSEEEKELDPPEWDLPPSINSSQVASLQQISMQTMNADLFLQRSALRLRPPPPGLPALLPVDGYRHALDATSGGTRRSPGARCSARRIPGQIQGHDPGYAAGYDRSPGAPGMRRPENPTHILTHTTSLDIFTGIHSAKKPELQQSWSEPPATPSSIWDGPPSDPLTSWANGCVSPTIPTTSIFTTSGISWSAAGPFSSSIWSTSRDPSLRHGFPTPSDDMPAVPEAPPSPGELSPTYNPWSMWRPMQSRRSSDPWPRPSYDRI</sequence>
<protein>
    <recommendedName>
        <fullName evidence="6">Transmembrane protein 131</fullName>
    </recommendedName>
</protein>
<dbReference type="AlphaFoldDB" id="A0A9Q0E6G5"/>
<feature type="compositionally biased region" description="Polar residues" evidence="1">
    <location>
        <begin position="771"/>
        <end position="797"/>
    </location>
</feature>
<feature type="region of interest" description="Disordered" evidence="1">
    <location>
        <begin position="650"/>
        <end position="955"/>
    </location>
</feature>
<dbReference type="InterPro" id="IPR013783">
    <property type="entry name" value="Ig-like_fold"/>
</dbReference>
<dbReference type="Proteomes" id="UP001148018">
    <property type="component" value="Unassembled WGS sequence"/>
</dbReference>
<feature type="region of interest" description="Disordered" evidence="1">
    <location>
        <begin position="1006"/>
        <end position="1035"/>
    </location>
</feature>
<organism evidence="4 5">
    <name type="scientific">Muraenolepis orangiensis</name>
    <name type="common">Patagonian moray cod</name>
    <dbReference type="NCBI Taxonomy" id="630683"/>
    <lineage>
        <taxon>Eukaryota</taxon>
        <taxon>Metazoa</taxon>
        <taxon>Chordata</taxon>
        <taxon>Craniata</taxon>
        <taxon>Vertebrata</taxon>
        <taxon>Euteleostomi</taxon>
        <taxon>Actinopterygii</taxon>
        <taxon>Neopterygii</taxon>
        <taxon>Teleostei</taxon>
        <taxon>Neoteleostei</taxon>
        <taxon>Acanthomorphata</taxon>
        <taxon>Zeiogadaria</taxon>
        <taxon>Gadariae</taxon>
        <taxon>Gadiformes</taxon>
        <taxon>Muraenolepidoidei</taxon>
        <taxon>Muraenolepididae</taxon>
        <taxon>Muraenolepis</taxon>
    </lineage>
</organism>
<dbReference type="InterPro" id="IPR055437">
    <property type="entry name" value="TMEM131L_Ig_5"/>
</dbReference>
<comment type="caution">
    <text evidence="4">The sequence shown here is derived from an EMBL/GenBank/DDBJ whole genome shotgun (WGS) entry which is preliminary data.</text>
</comment>
<dbReference type="EMBL" id="JANIIK010000048">
    <property type="protein sequence ID" value="KAJ3599735.1"/>
    <property type="molecule type" value="Genomic_DNA"/>
</dbReference>
<proteinExistence type="predicted"/>
<feature type="domain" description="TMEM131L fifth Ig-like" evidence="3">
    <location>
        <begin position="452"/>
        <end position="516"/>
    </location>
</feature>
<evidence type="ECO:0000313" key="4">
    <source>
        <dbReference type="EMBL" id="KAJ3599735.1"/>
    </source>
</evidence>
<dbReference type="OrthoDB" id="8951213at2759"/>
<dbReference type="Pfam" id="PF24499">
    <property type="entry name" value="Ig_TMEM131L_4"/>
    <property type="match status" value="1"/>
</dbReference>
<feature type="compositionally biased region" description="Basic and acidic residues" evidence="1">
    <location>
        <begin position="799"/>
        <end position="814"/>
    </location>
</feature>
<dbReference type="InterPro" id="IPR055436">
    <property type="entry name" value="Ig_TMEM131L_4"/>
</dbReference>
<feature type="compositionally biased region" description="Basic and acidic residues" evidence="1">
    <location>
        <begin position="821"/>
        <end position="838"/>
    </location>
</feature>
<feature type="compositionally biased region" description="Polar residues" evidence="1">
    <location>
        <begin position="839"/>
        <end position="852"/>
    </location>
</feature>
<accession>A0A9Q0E6G5</accession>
<feature type="compositionally biased region" description="Acidic residues" evidence="1">
    <location>
        <begin position="938"/>
        <end position="948"/>
    </location>
</feature>
<evidence type="ECO:0000313" key="5">
    <source>
        <dbReference type="Proteomes" id="UP001148018"/>
    </source>
</evidence>
<feature type="region of interest" description="Disordered" evidence="1">
    <location>
        <begin position="595"/>
        <end position="621"/>
    </location>
</feature>
<evidence type="ECO:0008006" key="6">
    <source>
        <dbReference type="Google" id="ProtNLM"/>
    </source>
</evidence>
<feature type="region of interest" description="Disordered" evidence="1">
    <location>
        <begin position="1075"/>
        <end position="1104"/>
    </location>
</feature>
<evidence type="ECO:0000259" key="2">
    <source>
        <dbReference type="Pfam" id="PF24499"/>
    </source>
</evidence>
<feature type="compositionally biased region" description="Basic and acidic residues" evidence="1">
    <location>
        <begin position="853"/>
        <end position="875"/>
    </location>
</feature>
<dbReference type="InterPro" id="IPR039877">
    <property type="entry name" value="TMEM131-like"/>
</dbReference>
<dbReference type="GO" id="GO:0016020">
    <property type="term" value="C:membrane"/>
    <property type="evidence" value="ECO:0007669"/>
    <property type="project" value="TreeGrafter"/>
</dbReference>
<evidence type="ECO:0000256" key="1">
    <source>
        <dbReference type="SAM" id="MobiDB-lite"/>
    </source>
</evidence>
<evidence type="ECO:0000259" key="3">
    <source>
        <dbReference type="Pfam" id="PF24501"/>
    </source>
</evidence>
<dbReference type="PANTHER" id="PTHR22050:SF1">
    <property type="entry name" value="TRANSMEMBRANE PROTEIN 131"/>
    <property type="match status" value="1"/>
</dbReference>
<feature type="compositionally biased region" description="Low complexity" evidence="1">
    <location>
        <begin position="683"/>
        <end position="699"/>
    </location>
</feature>
<dbReference type="PANTHER" id="PTHR22050">
    <property type="entry name" value="RW1 PROTEIN HOMOLOG"/>
    <property type="match status" value="1"/>
</dbReference>
<feature type="compositionally biased region" description="Polar residues" evidence="1">
    <location>
        <begin position="651"/>
        <end position="662"/>
    </location>
</feature>
<dbReference type="Gene3D" id="2.60.40.10">
    <property type="entry name" value="Immunoglobulins"/>
    <property type="match status" value="1"/>
</dbReference>